<dbReference type="Pfam" id="PF08240">
    <property type="entry name" value="ADH_N"/>
    <property type="match status" value="1"/>
</dbReference>
<accession>A0A165DKK2</accession>
<evidence type="ECO:0000259" key="1">
    <source>
        <dbReference type="SMART" id="SM00829"/>
    </source>
</evidence>
<dbReference type="SMART" id="SM00829">
    <property type="entry name" value="PKS_ER"/>
    <property type="match status" value="1"/>
</dbReference>
<dbReference type="GO" id="GO:0008270">
    <property type="term" value="F:zinc ion binding"/>
    <property type="evidence" value="ECO:0007669"/>
    <property type="project" value="InterPro"/>
</dbReference>
<keyword evidence="3" id="KW-1185">Reference proteome</keyword>
<dbReference type="CDD" id="cd08241">
    <property type="entry name" value="QOR1"/>
    <property type="match status" value="1"/>
</dbReference>
<dbReference type="PROSITE" id="PS01162">
    <property type="entry name" value="QOR_ZETA_CRYSTAL"/>
    <property type="match status" value="1"/>
</dbReference>
<protein>
    <submittedName>
        <fullName evidence="2">NAD(P)-binding protein</fullName>
    </submittedName>
</protein>
<dbReference type="SUPFAM" id="SSF51735">
    <property type="entry name" value="NAD(P)-binding Rossmann-fold domains"/>
    <property type="match status" value="1"/>
</dbReference>
<dbReference type="Proteomes" id="UP000077266">
    <property type="component" value="Unassembled WGS sequence"/>
</dbReference>
<dbReference type="Gene3D" id="3.40.50.720">
    <property type="entry name" value="NAD(P)-binding Rossmann-like Domain"/>
    <property type="match status" value="1"/>
</dbReference>
<dbReference type="InterPro" id="IPR002364">
    <property type="entry name" value="Quin_OxRdtase/zeta-crystal_CS"/>
</dbReference>
<dbReference type="InterPro" id="IPR013149">
    <property type="entry name" value="ADH-like_C"/>
</dbReference>
<dbReference type="InterPro" id="IPR020843">
    <property type="entry name" value="ER"/>
</dbReference>
<dbReference type="PANTHER" id="PTHR43677:SF4">
    <property type="entry name" value="QUINONE OXIDOREDUCTASE-LIKE PROTEIN 2"/>
    <property type="match status" value="1"/>
</dbReference>
<dbReference type="OrthoDB" id="10257049at2759"/>
<dbReference type="InterPro" id="IPR011032">
    <property type="entry name" value="GroES-like_sf"/>
</dbReference>
<evidence type="ECO:0000313" key="2">
    <source>
        <dbReference type="EMBL" id="KZV84772.1"/>
    </source>
</evidence>
<name>A0A165DKK2_EXIGL</name>
<sequence length="335" mass="36117">MKAIIVDKDMHHKDLKVGDAPEPKVGKDDVLVDIYCSAVNFFDTLMAQGKYQIKPPHPFILGVEFAGRISKSSPIPQGCPFKPGDRVFGSASSAYAERAAAPWRNLHLVPANMTMEQAAGMSLTWPTSYEGIVGRGELKVGDWVLVHAGAGGVGLPAIQISKALGAKVIATAGSAAKLDVCKRLGGADHVIDYNDKSWPKQVLKLTGGHGVDVVYDPVGLIRESLKCIAWKGRAVVVGFTGGAIENLPLNVVLLKNVAVTGLHWGAYTKHEPERIAVVWKELFALVKENKVKPTVYEEIFDGLESTSAGIEAVTKRKTYGKAIVRLRKDTETAKL</sequence>
<reference evidence="2 3" key="1">
    <citation type="journal article" date="2016" name="Mol. Biol. Evol.">
        <title>Comparative Genomics of Early-Diverging Mushroom-Forming Fungi Provides Insights into the Origins of Lignocellulose Decay Capabilities.</title>
        <authorList>
            <person name="Nagy L.G."/>
            <person name="Riley R."/>
            <person name="Tritt A."/>
            <person name="Adam C."/>
            <person name="Daum C."/>
            <person name="Floudas D."/>
            <person name="Sun H."/>
            <person name="Yadav J.S."/>
            <person name="Pangilinan J."/>
            <person name="Larsson K.H."/>
            <person name="Matsuura K."/>
            <person name="Barry K."/>
            <person name="Labutti K."/>
            <person name="Kuo R."/>
            <person name="Ohm R.A."/>
            <person name="Bhattacharya S.S."/>
            <person name="Shirouzu T."/>
            <person name="Yoshinaga Y."/>
            <person name="Martin F.M."/>
            <person name="Grigoriev I.V."/>
            <person name="Hibbett D.S."/>
        </authorList>
    </citation>
    <scope>NUCLEOTIDE SEQUENCE [LARGE SCALE GENOMIC DNA]</scope>
    <source>
        <strain evidence="2 3">HHB12029</strain>
    </source>
</reference>
<dbReference type="Gene3D" id="3.90.180.10">
    <property type="entry name" value="Medium-chain alcohol dehydrogenases, catalytic domain"/>
    <property type="match status" value="1"/>
</dbReference>
<dbReference type="AlphaFoldDB" id="A0A165DKK2"/>
<dbReference type="Pfam" id="PF00107">
    <property type="entry name" value="ADH_zinc_N"/>
    <property type="match status" value="1"/>
</dbReference>
<dbReference type="InterPro" id="IPR036291">
    <property type="entry name" value="NAD(P)-bd_dom_sf"/>
</dbReference>
<organism evidence="2 3">
    <name type="scientific">Exidia glandulosa HHB12029</name>
    <dbReference type="NCBI Taxonomy" id="1314781"/>
    <lineage>
        <taxon>Eukaryota</taxon>
        <taxon>Fungi</taxon>
        <taxon>Dikarya</taxon>
        <taxon>Basidiomycota</taxon>
        <taxon>Agaricomycotina</taxon>
        <taxon>Agaricomycetes</taxon>
        <taxon>Auriculariales</taxon>
        <taxon>Exidiaceae</taxon>
        <taxon>Exidia</taxon>
    </lineage>
</organism>
<dbReference type="SUPFAM" id="SSF50129">
    <property type="entry name" value="GroES-like"/>
    <property type="match status" value="1"/>
</dbReference>
<proteinExistence type="predicted"/>
<gene>
    <name evidence="2" type="ORF">EXIGLDRAFT_278244</name>
</gene>
<dbReference type="GO" id="GO:0016491">
    <property type="term" value="F:oxidoreductase activity"/>
    <property type="evidence" value="ECO:0007669"/>
    <property type="project" value="InterPro"/>
</dbReference>
<dbReference type="InterPro" id="IPR051397">
    <property type="entry name" value="Zn-ADH-like_protein"/>
</dbReference>
<dbReference type="GO" id="GO:0005739">
    <property type="term" value="C:mitochondrion"/>
    <property type="evidence" value="ECO:0007669"/>
    <property type="project" value="TreeGrafter"/>
</dbReference>
<feature type="domain" description="Enoyl reductase (ER)" evidence="1">
    <location>
        <begin position="11"/>
        <end position="324"/>
    </location>
</feature>
<evidence type="ECO:0000313" key="3">
    <source>
        <dbReference type="Proteomes" id="UP000077266"/>
    </source>
</evidence>
<dbReference type="STRING" id="1314781.A0A165DKK2"/>
<dbReference type="InterPro" id="IPR013154">
    <property type="entry name" value="ADH-like_N"/>
</dbReference>
<dbReference type="EMBL" id="KV426211">
    <property type="protein sequence ID" value="KZV84772.1"/>
    <property type="molecule type" value="Genomic_DNA"/>
</dbReference>
<dbReference type="PANTHER" id="PTHR43677">
    <property type="entry name" value="SHORT-CHAIN DEHYDROGENASE/REDUCTASE"/>
    <property type="match status" value="1"/>
</dbReference>
<dbReference type="InParanoid" id="A0A165DKK2"/>